<proteinExistence type="predicted"/>
<dbReference type="Gene3D" id="3.40.50.720">
    <property type="entry name" value="NAD(P)-binding Rossmann-like Domain"/>
    <property type="match status" value="1"/>
</dbReference>
<sequence>MELYNNEQWLEDIDEVLDIMPELTDLAGSSVLVTGSTGLICSALIEALARWNDTHEKKINILAAGRNQASSEARFASLIDRKWFEIVSYDAVSEGLQEDVVCDYIIHGAGNASPNKIMTEPVETMVGNFMGTYCLLEYAKQHHVKRVLYISSSEVYGRASHNSPFDIDDYGYVDILQPRSSYALGKRATETLCVSYGAEWGIDSVIVRPGHIYGPTAQASDNRVSSMWAYAAARGENIIMKSDGEQIRSYCYVLDCVTAILKVLLWGTPMQAYNVSNKQSVISIKELARILAEVGRCSLRREMADVAEKKGFNPMQNSSLDASALYALGWRGLFDAKRGLLHTVEILRNLYQ</sequence>
<evidence type="ECO:0000256" key="3">
    <source>
        <dbReference type="ARBA" id="ARBA00023027"/>
    </source>
</evidence>
<dbReference type="GO" id="GO:0042732">
    <property type="term" value="P:D-xylose metabolic process"/>
    <property type="evidence" value="ECO:0007669"/>
    <property type="project" value="InterPro"/>
</dbReference>
<keyword evidence="4" id="KW-0456">Lyase</keyword>
<evidence type="ECO:0000256" key="2">
    <source>
        <dbReference type="ARBA" id="ARBA00022793"/>
    </source>
</evidence>
<gene>
    <name evidence="6" type="ORF">SAMN04487861_10461</name>
</gene>
<keyword evidence="3" id="KW-0520">NAD</keyword>
<protein>
    <submittedName>
        <fullName evidence="6">Nucleoside-diphosphate-sugar epimerase</fullName>
    </submittedName>
</protein>
<evidence type="ECO:0000256" key="4">
    <source>
        <dbReference type="ARBA" id="ARBA00023239"/>
    </source>
</evidence>
<dbReference type="InterPro" id="IPR044516">
    <property type="entry name" value="UXS-like"/>
</dbReference>
<keyword evidence="2" id="KW-0210">Decarboxylase</keyword>
<dbReference type="GO" id="GO:0005737">
    <property type="term" value="C:cytoplasm"/>
    <property type="evidence" value="ECO:0007669"/>
    <property type="project" value="TreeGrafter"/>
</dbReference>
<feature type="domain" description="NAD-dependent epimerase/dehydratase" evidence="5">
    <location>
        <begin position="31"/>
        <end position="275"/>
    </location>
</feature>
<dbReference type="PANTHER" id="PTHR43078">
    <property type="entry name" value="UDP-GLUCURONIC ACID DECARBOXYLASE-RELATED"/>
    <property type="match status" value="1"/>
</dbReference>
<evidence type="ECO:0000256" key="1">
    <source>
        <dbReference type="ARBA" id="ARBA00001911"/>
    </source>
</evidence>
<dbReference type="Proteomes" id="UP000183639">
    <property type="component" value="Unassembled WGS sequence"/>
</dbReference>
<dbReference type="AlphaFoldDB" id="A0A1I3CPV2"/>
<dbReference type="PANTHER" id="PTHR43078:SF6">
    <property type="entry name" value="UDP-GLUCURONIC ACID DECARBOXYLASE 1"/>
    <property type="match status" value="1"/>
</dbReference>
<name>A0A1I3CPV2_SELRU</name>
<dbReference type="OrthoDB" id="9771073at2"/>
<dbReference type="InterPro" id="IPR036291">
    <property type="entry name" value="NAD(P)-bd_dom_sf"/>
</dbReference>
<dbReference type="InterPro" id="IPR001509">
    <property type="entry name" value="Epimerase_deHydtase"/>
</dbReference>
<dbReference type="GO" id="GO:0070403">
    <property type="term" value="F:NAD+ binding"/>
    <property type="evidence" value="ECO:0007669"/>
    <property type="project" value="InterPro"/>
</dbReference>
<comment type="cofactor">
    <cofactor evidence="1">
        <name>NAD(+)</name>
        <dbReference type="ChEBI" id="CHEBI:57540"/>
    </cofactor>
</comment>
<dbReference type="RefSeq" id="WP_075442369.1">
    <property type="nucleotide sequence ID" value="NZ_FOQK01000004.1"/>
</dbReference>
<evidence type="ECO:0000313" key="6">
    <source>
        <dbReference type="EMBL" id="SFH76534.1"/>
    </source>
</evidence>
<accession>A0A1I3CPV2</accession>
<evidence type="ECO:0000313" key="7">
    <source>
        <dbReference type="Proteomes" id="UP000183639"/>
    </source>
</evidence>
<organism evidence="6 7">
    <name type="scientific">Selenomonas ruminantium</name>
    <dbReference type="NCBI Taxonomy" id="971"/>
    <lineage>
        <taxon>Bacteria</taxon>
        <taxon>Bacillati</taxon>
        <taxon>Bacillota</taxon>
        <taxon>Negativicutes</taxon>
        <taxon>Selenomonadales</taxon>
        <taxon>Selenomonadaceae</taxon>
        <taxon>Selenomonas</taxon>
    </lineage>
</organism>
<dbReference type="SUPFAM" id="SSF51735">
    <property type="entry name" value="NAD(P)-binding Rossmann-fold domains"/>
    <property type="match status" value="1"/>
</dbReference>
<dbReference type="Pfam" id="PF01370">
    <property type="entry name" value="Epimerase"/>
    <property type="match status" value="1"/>
</dbReference>
<evidence type="ECO:0000259" key="5">
    <source>
        <dbReference type="Pfam" id="PF01370"/>
    </source>
</evidence>
<dbReference type="EMBL" id="FOQK01000004">
    <property type="protein sequence ID" value="SFH76534.1"/>
    <property type="molecule type" value="Genomic_DNA"/>
</dbReference>
<dbReference type="GO" id="GO:0048040">
    <property type="term" value="F:UDP-glucuronate decarboxylase activity"/>
    <property type="evidence" value="ECO:0007669"/>
    <property type="project" value="TreeGrafter"/>
</dbReference>
<reference evidence="6 7" key="1">
    <citation type="submission" date="2016-10" db="EMBL/GenBank/DDBJ databases">
        <authorList>
            <person name="de Groot N.N."/>
        </authorList>
    </citation>
    <scope>NUCLEOTIDE SEQUENCE [LARGE SCALE GENOMIC DNA]</scope>
    <source>
        <strain evidence="6 7">Z108</strain>
    </source>
</reference>